<evidence type="ECO:0000313" key="5">
    <source>
        <dbReference type="Proteomes" id="UP001500689"/>
    </source>
</evidence>
<evidence type="ECO:0000259" key="3">
    <source>
        <dbReference type="Pfam" id="PF01557"/>
    </source>
</evidence>
<comment type="similarity">
    <text evidence="1">Belongs to the FAH family.</text>
</comment>
<evidence type="ECO:0000256" key="2">
    <source>
        <dbReference type="ARBA" id="ARBA00022723"/>
    </source>
</evidence>
<evidence type="ECO:0000256" key="1">
    <source>
        <dbReference type="ARBA" id="ARBA00010211"/>
    </source>
</evidence>
<dbReference type="InterPro" id="IPR051121">
    <property type="entry name" value="FAH"/>
</dbReference>
<organism evidence="4 5">
    <name type="scientific">Amycolatopsis ultiminotia</name>
    <dbReference type="NCBI Taxonomy" id="543629"/>
    <lineage>
        <taxon>Bacteria</taxon>
        <taxon>Bacillati</taxon>
        <taxon>Actinomycetota</taxon>
        <taxon>Actinomycetes</taxon>
        <taxon>Pseudonocardiales</taxon>
        <taxon>Pseudonocardiaceae</taxon>
        <taxon>Amycolatopsis</taxon>
    </lineage>
</organism>
<dbReference type="GO" id="GO:0016787">
    <property type="term" value="F:hydrolase activity"/>
    <property type="evidence" value="ECO:0007669"/>
    <property type="project" value="UniProtKB-KW"/>
</dbReference>
<dbReference type="Gene3D" id="3.90.850.10">
    <property type="entry name" value="Fumarylacetoacetase-like, C-terminal domain"/>
    <property type="match status" value="1"/>
</dbReference>
<dbReference type="InterPro" id="IPR036663">
    <property type="entry name" value="Fumarylacetoacetase_C_sf"/>
</dbReference>
<protein>
    <submittedName>
        <fullName evidence="4">Fumarylacetoacetate hydrolase family protein</fullName>
    </submittedName>
</protein>
<proteinExistence type="inferred from homology"/>
<dbReference type="Proteomes" id="UP001500689">
    <property type="component" value="Unassembled WGS sequence"/>
</dbReference>
<sequence>MRVLNVDGRAVLETAAGRADVATASSGRFGPDPQSLFTEWDAFGAWAATVRPGPGGPEGPLRSPVPRPPQVFAVGLNYVRHAEETGLAAATARPLTFTKFPSSIAGPDGDLVLSGDQVDWEVELVAVIGRPAHRVAPEKAWDHVAGLTAGQDFSDRAVQMAGSPPQFSLGKSFPGYGPLGPALVTPDEFDDRDDLLLSCRVNGETVQEGRSSLMIHPVARLVSALSWICPLGHGDVIFTGTPDGVGMGRKPARYLTSGDVVVTTVEGIGTMTHRCVAGTEVPA</sequence>
<name>A0ABP6YCU7_9PSEU</name>
<reference evidence="5" key="1">
    <citation type="journal article" date="2019" name="Int. J. Syst. Evol. Microbiol.">
        <title>The Global Catalogue of Microorganisms (GCM) 10K type strain sequencing project: providing services to taxonomists for standard genome sequencing and annotation.</title>
        <authorList>
            <consortium name="The Broad Institute Genomics Platform"/>
            <consortium name="The Broad Institute Genome Sequencing Center for Infectious Disease"/>
            <person name="Wu L."/>
            <person name="Ma J."/>
        </authorList>
    </citation>
    <scope>NUCLEOTIDE SEQUENCE [LARGE SCALE GENOMIC DNA]</scope>
    <source>
        <strain evidence="5">JCM 16898</strain>
    </source>
</reference>
<gene>
    <name evidence="4" type="ORF">GCM10022222_77400</name>
</gene>
<dbReference type="PANTHER" id="PTHR42796">
    <property type="entry name" value="FUMARYLACETOACETATE HYDROLASE DOMAIN-CONTAINING PROTEIN 2A-RELATED"/>
    <property type="match status" value="1"/>
</dbReference>
<accession>A0ABP6YCU7</accession>
<dbReference type="InterPro" id="IPR011234">
    <property type="entry name" value="Fumarylacetoacetase-like_C"/>
</dbReference>
<dbReference type="EMBL" id="BAAAZN010000025">
    <property type="protein sequence ID" value="GAA3581203.1"/>
    <property type="molecule type" value="Genomic_DNA"/>
</dbReference>
<comment type="caution">
    <text evidence="4">The sequence shown here is derived from an EMBL/GenBank/DDBJ whole genome shotgun (WGS) entry which is preliminary data.</text>
</comment>
<dbReference type="RefSeq" id="WP_344868349.1">
    <property type="nucleotide sequence ID" value="NZ_BAAAZN010000025.1"/>
</dbReference>
<keyword evidence="4" id="KW-0378">Hydrolase</keyword>
<feature type="domain" description="Fumarylacetoacetase-like C-terminal" evidence="3">
    <location>
        <begin position="71"/>
        <end position="274"/>
    </location>
</feature>
<dbReference type="Pfam" id="PF01557">
    <property type="entry name" value="FAA_hydrolase"/>
    <property type="match status" value="1"/>
</dbReference>
<keyword evidence="5" id="KW-1185">Reference proteome</keyword>
<evidence type="ECO:0000313" key="4">
    <source>
        <dbReference type="EMBL" id="GAA3581203.1"/>
    </source>
</evidence>
<keyword evidence="2" id="KW-0479">Metal-binding</keyword>
<dbReference type="SUPFAM" id="SSF56529">
    <property type="entry name" value="FAH"/>
    <property type="match status" value="1"/>
</dbReference>
<dbReference type="PANTHER" id="PTHR42796:SF4">
    <property type="entry name" value="FUMARYLACETOACETATE HYDROLASE DOMAIN-CONTAINING PROTEIN 2A"/>
    <property type="match status" value="1"/>
</dbReference>